<feature type="compositionally biased region" description="Basic and acidic residues" evidence="1">
    <location>
        <begin position="470"/>
        <end position="480"/>
    </location>
</feature>
<feature type="region of interest" description="Disordered" evidence="1">
    <location>
        <begin position="463"/>
        <end position="488"/>
    </location>
</feature>
<feature type="compositionally biased region" description="Low complexity" evidence="1">
    <location>
        <begin position="281"/>
        <end position="299"/>
    </location>
</feature>
<feature type="non-terminal residue" evidence="2">
    <location>
        <position position="1"/>
    </location>
</feature>
<name>A0AAD3DFM3_9CHLO</name>
<evidence type="ECO:0000256" key="1">
    <source>
        <dbReference type="SAM" id="MobiDB-lite"/>
    </source>
</evidence>
<accession>A0AAD3DFM3</accession>
<protein>
    <submittedName>
        <fullName evidence="2">Uncharacterized protein</fullName>
    </submittedName>
</protein>
<reference evidence="2 3" key="1">
    <citation type="journal article" date="2021" name="Sci. Rep.">
        <title>Genome sequencing of the multicellular alga Astrephomene provides insights into convergent evolution of germ-soma differentiation.</title>
        <authorList>
            <person name="Yamashita S."/>
            <person name="Yamamoto K."/>
            <person name="Matsuzaki R."/>
            <person name="Suzuki S."/>
            <person name="Yamaguchi H."/>
            <person name="Hirooka S."/>
            <person name="Minakuchi Y."/>
            <person name="Miyagishima S."/>
            <person name="Kawachi M."/>
            <person name="Toyoda A."/>
            <person name="Nozaki H."/>
        </authorList>
    </citation>
    <scope>NUCLEOTIDE SEQUENCE [LARGE SCALE GENOMIC DNA]</scope>
    <source>
        <strain evidence="2 3">NIES-4017</strain>
    </source>
</reference>
<dbReference type="Gene3D" id="2.130.10.10">
    <property type="entry name" value="YVTN repeat-like/Quinoprotein amine dehydrogenase"/>
    <property type="match status" value="1"/>
</dbReference>
<dbReference type="AlphaFoldDB" id="A0AAD3DFM3"/>
<dbReference type="InterPro" id="IPR015943">
    <property type="entry name" value="WD40/YVTN_repeat-like_dom_sf"/>
</dbReference>
<organism evidence="2 3">
    <name type="scientific">Astrephomene gubernaculifera</name>
    <dbReference type="NCBI Taxonomy" id="47775"/>
    <lineage>
        <taxon>Eukaryota</taxon>
        <taxon>Viridiplantae</taxon>
        <taxon>Chlorophyta</taxon>
        <taxon>core chlorophytes</taxon>
        <taxon>Chlorophyceae</taxon>
        <taxon>CS clade</taxon>
        <taxon>Chlamydomonadales</taxon>
        <taxon>Astrephomenaceae</taxon>
        <taxon>Astrephomene</taxon>
    </lineage>
</organism>
<evidence type="ECO:0000313" key="2">
    <source>
        <dbReference type="EMBL" id="GFR40708.1"/>
    </source>
</evidence>
<feature type="region of interest" description="Disordered" evidence="1">
    <location>
        <begin position="540"/>
        <end position="564"/>
    </location>
</feature>
<dbReference type="EMBL" id="BMAR01000001">
    <property type="protein sequence ID" value="GFR40708.1"/>
    <property type="molecule type" value="Genomic_DNA"/>
</dbReference>
<evidence type="ECO:0000313" key="3">
    <source>
        <dbReference type="Proteomes" id="UP001054857"/>
    </source>
</evidence>
<feature type="region of interest" description="Disordered" evidence="1">
    <location>
        <begin position="267"/>
        <end position="321"/>
    </location>
</feature>
<feature type="non-terminal residue" evidence="2">
    <location>
        <position position="633"/>
    </location>
</feature>
<sequence length="633" mass="63341">AEAAELPVQRRAPEIVLLGGGGGGPIAAAARGAAARRVVPAPARPAAGEAASLIVVGCAGRDTEGRIRGVVMLLRLLPPGAAEHPQTRPAEAEHAGRGAASPTGVQGFGSVRERHGHYGDLHGAHGSGSGGGAAAAHGPDQPAGAVLPAPLQMIQRLVVPKPVTAVCPYDSCTLAVAAGRRLLFYRLREARLHRTGWHATRNPATQLAACANRRLLAATDGTTGVVLYGVVHAEADTPGGPDGPPVALRLIAADTVPRAVTSLLLLPPPPVSLPAKDAEEGSPASATAAAEAGDASGASTPREWPEAMEMEEPEAGGAEDAAAAAAAAAAAGAASQGGAANNVTAAAAAATSQPPPPAPPVIAVTDSAGRLLLLTPDPHGVPPRRHLTVLAEAQGPDVGLRLRALLPSPTVRYNADTPAPPPRSAPSLLLAGLSGAVQQLAPCPAAAAPLLVLLERAMREEQGQGWGWGRGEEQREERGQAEAAQAAAPLHGTLAAQEAAALSEGGAAASSGAEAAVGAGAAAGAVVMQEGGMGAAAAAEGAAGPAEEGAVREMREEEEAGREGEDDVLSWWRCPRTHGGVLEGQHLELLLQLPPRVGLRVLRRVPREVLAAALRAAGGGDGGAEGFNRRAEL</sequence>
<feature type="region of interest" description="Disordered" evidence="1">
    <location>
        <begin position="81"/>
        <end position="141"/>
    </location>
</feature>
<comment type="caution">
    <text evidence="2">The sequence shown here is derived from an EMBL/GenBank/DDBJ whole genome shotgun (WGS) entry which is preliminary data.</text>
</comment>
<dbReference type="Proteomes" id="UP001054857">
    <property type="component" value="Unassembled WGS sequence"/>
</dbReference>
<proteinExistence type="predicted"/>
<feature type="compositionally biased region" description="Basic and acidic residues" evidence="1">
    <location>
        <begin position="111"/>
        <end position="123"/>
    </location>
</feature>
<gene>
    <name evidence="2" type="ORF">Agub_g1226</name>
</gene>
<keyword evidence="3" id="KW-1185">Reference proteome</keyword>